<dbReference type="AlphaFoldDB" id="A0ABD2PVW0"/>
<feature type="domain" description="RNA polymerase II elongation factor ELL N-terminal" evidence="2">
    <location>
        <begin position="1"/>
        <end position="142"/>
    </location>
</feature>
<dbReference type="EMBL" id="JBJKFK010003395">
    <property type="protein sequence ID" value="KAL3309951.1"/>
    <property type="molecule type" value="Genomic_DNA"/>
</dbReference>
<feature type="compositionally biased region" description="Low complexity" evidence="1">
    <location>
        <begin position="268"/>
        <end position="291"/>
    </location>
</feature>
<dbReference type="Pfam" id="PF10390">
    <property type="entry name" value="ELL"/>
    <property type="match status" value="1"/>
</dbReference>
<dbReference type="SUPFAM" id="SSF46785">
    <property type="entry name" value="Winged helix' DNA-binding domain"/>
    <property type="match status" value="1"/>
</dbReference>
<evidence type="ECO:0000259" key="2">
    <source>
        <dbReference type="Pfam" id="PF10390"/>
    </source>
</evidence>
<gene>
    <name evidence="3" type="ORF">Ciccas_011496</name>
</gene>
<evidence type="ECO:0000256" key="1">
    <source>
        <dbReference type="SAM" id="MobiDB-lite"/>
    </source>
</evidence>
<sequence length="314" mass="34112">MARERMVQAENEQRNNHAKTLTGSMKEKKASVVGPRNCSTPAKGPFEPKVQSATAESISPKQMREMVINLLALRAHGLVELHQKLKCRSDSSAKKELNTLLKEVSSCGSDGSFQLLPKFYQEVNLNWSGFTSIDKIKVEHLKHEPMASPLPLSQKFAILDDLKNNFLSRAQILRKHSISAAIIDQLLAQEDQLREAQRRQQKSSDSMRISTAPRLPSAATTRSSHFHLPSSGSNSAPVSAEGSQPPASRRIDATSLSAPMPKEYPVVASAHSQKSSSGCSSMASSILSSPSNHQGLSAYVSADKKPKLPPAPIA</sequence>
<evidence type="ECO:0000313" key="3">
    <source>
        <dbReference type="EMBL" id="KAL3309951.1"/>
    </source>
</evidence>
<dbReference type="InterPro" id="IPR036390">
    <property type="entry name" value="WH_DNA-bd_sf"/>
</dbReference>
<keyword evidence="4" id="KW-1185">Reference proteome</keyword>
<dbReference type="Gene3D" id="1.10.10.2670">
    <property type="entry name" value="E3 ubiquitin-protein ligase"/>
    <property type="match status" value="1"/>
</dbReference>
<feature type="region of interest" description="Disordered" evidence="1">
    <location>
        <begin position="194"/>
        <end position="314"/>
    </location>
</feature>
<dbReference type="InterPro" id="IPR042065">
    <property type="entry name" value="E3_ELL-like"/>
</dbReference>
<dbReference type="Proteomes" id="UP001626550">
    <property type="component" value="Unassembled WGS sequence"/>
</dbReference>
<proteinExistence type="predicted"/>
<evidence type="ECO:0000313" key="4">
    <source>
        <dbReference type="Proteomes" id="UP001626550"/>
    </source>
</evidence>
<accession>A0ABD2PVW0</accession>
<feature type="compositionally biased region" description="Basic and acidic residues" evidence="1">
    <location>
        <begin position="1"/>
        <end position="15"/>
    </location>
</feature>
<organism evidence="3 4">
    <name type="scientific">Cichlidogyrus casuarinus</name>
    <dbReference type="NCBI Taxonomy" id="1844966"/>
    <lineage>
        <taxon>Eukaryota</taxon>
        <taxon>Metazoa</taxon>
        <taxon>Spiralia</taxon>
        <taxon>Lophotrochozoa</taxon>
        <taxon>Platyhelminthes</taxon>
        <taxon>Monogenea</taxon>
        <taxon>Monopisthocotylea</taxon>
        <taxon>Dactylogyridea</taxon>
        <taxon>Ancyrocephalidae</taxon>
        <taxon>Cichlidogyrus</taxon>
    </lineage>
</organism>
<name>A0ABD2PVW0_9PLAT</name>
<reference evidence="3 4" key="1">
    <citation type="submission" date="2024-11" db="EMBL/GenBank/DDBJ databases">
        <title>Adaptive evolution of stress response genes in parasites aligns with host niche diversity.</title>
        <authorList>
            <person name="Hahn C."/>
            <person name="Resl P."/>
        </authorList>
    </citation>
    <scope>NUCLEOTIDE SEQUENCE [LARGE SCALE GENOMIC DNA]</scope>
    <source>
        <strain evidence="3">EGGRZ-B1_66</strain>
        <tissue evidence="3">Body</tissue>
    </source>
</reference>
<comment type="caution">
    <text evidence="3">The sequence shown here is derived from an EMBL/GenBank/DDBJ whole genome shotgun (WGS) entry which is preliminary data.</text>
</comment>
<feature type="compositionally biased region" description="Polar residues" evidence="1">
    <location>
        <begin position="230"/>
        <end position="246"/>
    </location>
</feature>
<feature type="region of interest" description="Disordered" evidence="1">
    <location>
        <begin position="1"/>
        <end position="57"/>
    </location>
</feature>
<dbReference type="InterPro" id="IPR019464">
    <property type="entry name" value="ELL_N"/>
</dbReference>
<protein>
    <recommendedName>
        <fullName evidence="2">RNA polymerase II elongation factor ELL N-terminal domain-containing protein</fullName>
    </recommendedName>
</protein>